<feature type="region of interest" description="Disordered" evidence="1">
    <location>
        <begin position="410"/>
        <end position="434"/>
    </location>
</feature>
<name>A0A061BR74_RHOTO</name>
<dbReference type="AlphaFoldDB" id="A0A061BR74"/>
<dbReference type="PANTHER" id="PTHR32428">
    <property type="entry name" value="TARGET OF RAPAMYCIN COMPLEX 2 SUBUNIT BIT61-RELATED"/>
    <property type="match status" value="1"/>
</dbReference>
<organism evidence="2">
    <name type="scientific">Rhodotorula toruloides</name>
    <name type="common">Yeast</name>
    <name type="synonym">Rhodosporidium toruloides</name>
    <dbReference type="NCBI Taxonomy" id="5286"/>
    <lineage>
        <taxon>Eukaryota</taxon>
        <taxon>Fungi</taxon>
        <taxon>Dikarya</taxon>
        <taxon>Basidiomycota</taxon>
        <taxon>Pucciniomycotina</taxon>
        <taxon>Microbotryomycetes</taxon>
        <taxon>Sporidiobolales</taxon>
        <taxon>Sporidiobolaceae</taxon>
        <taxon>Rhodotorula</taxon>
    </lineage>
</organism>
<feature type="compositionally biased region" description="Low complexity" evidence="1">
    <location>
        <begin position="595"/>
        <end position="611"/>
    </location>
</feature>
<dbReference type="PANTHER" id="PTHR32428:SF2">
    <property type="entry name" value="TARGET OF RAPAMYCIN COMPLEX 2 SUBUNIT BIT61-RELATED"/>
    <property type="match status" value="1"/>
</dbReference>
<feature type="region of interest" description="Disordered" evidence="1">
    <location>
        <begin position="489"/>
        <end position="626"/>
    </location>
</feature>
<dbReference type="InterPro" id="IPR013745">
    <property type="entry name" value="Bit61/PRR5"/>
</dbReference>
<feature type="region of interest" description="Disordered" evidence="1">
    <location>
        <begin position="236"/>
        <end position="341"/>
    </location>
</feature>
<evidence type="ECO:0000313" key="2">
    <source>
        <dbReference type="EMBL" id="CDR49540.1"/>
    </source>
</evidence>
<gene>
    <name evidence="2" type="ORF">RHTO0S_27e01838g</name>
</gene>
<dbReference type="Pfam" id="PF08539">
    <property type="entry name" value="HbrB"/>
    <property type="match status" value="1"/>
</dbReference>
<dbReference type="EMBL" id="LK052962">
    <property type="protein sequence ID" value="CDR49540.1"/>
    <property type="molecule type" value="Genomic_DNA"/>
</dbReference>
<feature type="compositionally biased region" description="Basic and acidic residues" evidence="1">
    <location>
        <begin position="511"/>
        <end position="527"/>
    </location>
</feature>
<dbReference type="GO" id="GO:0031932">
    <property type="term" value="C:TORC2 complex"/>
    <property type="evidence" value="ECO:0007669"/>
    <property type="project" value="TreeGrafter"/>
</dbReference>
<feature type="compositionally biased region" description="Polar residues" evidence="1">
    <location>
        <begin position="571"/>
        <end position="583"/>
    </location>
</feature>
<protein>
    <submittedName>
        <fullName evidence="2">RHTO0S27e01838g1_1</fullName>
    </submittedName>
</protein>
<accession>A0A061BR74</accession>
<proteinExistence type="predicted"/>
<reference evidence="2" key="1">
    <citation type="journal article" date="2014" name="Genome Announc.">
        <title>Draft genome sequence of Rhodosporidium toruloides CECT1137, an oleaginous yeast of biotechnological interest.</title>
        <authorList>
            <person name="Morin N."/>
            <person name="Calcas X."/>
            <person name="Devillers H."/>
            <person name="Durrens P."/>
            <person name="Sherman D.J."/>
            <person name="Nicaud J.-M."/>
            <person name="Neuveglise C."/>
        </authorList>
    </citation>
    <scope>NUCLEOTIDE SEQUENCE</scope>
    <source>
        <strain evidence="2">CECT1137</strain>
    </source>
</reference>
<evidence type="ECO:0000256" key="1">
    <source>
        <dbReference type="SAM" id="MobiDB-lite"/>
    </source>
</evidence>
<dbReference type="OrthoDB" id="2290221at2759"/>
<feature type="compositionally biased region" description="Low complexity" evidence="1">
    <location>
        <begin position="287"/>
        <end position="326"/>
    </location>
</feature>
<sequence>MRPGQRTPTLPSTTSPVVPVFRTLESYSAKNVAAAFEPVVDTRQVDDVWQQVCVRVLPLFNGEGMRGYVEELNELVLTHVQRTFARCQTSRVRLQGQLPSVNLSSLVTGLLVADLTDLIRTGLTTLANKLSPLAPAPPLNDDRLLSRLNEIWLFFFTGILPHLEAVFWVLRSDDRLRAAVGETWEERERQGRTGHAEGRIDVRRIALIEFRDQIIHPEIGRLLHLFKSLYRVPPGHPDVERSRQGSQEPSASPTPPDIRRTRSQPPPQNGTQSPAFVPPPSPHPQRQHSSPSRLSPDPNFLSSFPSPSNTLLSPTMSQFSPSTFASPPTPSDPFSGSASAPISSEIGPAAASQALARRRQMIAVLSSLLTADDRQQEMDSLMRAIRPEFNSRYRRRRSSFDSDDVARAAGRVAGDSRRPRAASEGYGTPVIVGPMDDAGRSALDSGANTGMTGSPLMLTDGPSSLSDDTHLLPPPVPAAVPLAPLAPTAPSAHHNLLSTTERKITARQRSRTMDSLDEEPPHIDHSQHPMPHPLPAAVTSRASLDVAPSAEAEKQQVKKQRRRSFRPWLSRSDSANSYASGASSKLDEDAVADESSSSRPGSGHGSVSLGGDKLRRGLLRRNSSKKAVELSAVPQLGVASGFAVEGDVLE</sequence>
<dbReference type="GO" id="GO:0038203">
    <property type="term" value="P:TORC2 signaling"/>
    <property type="evidence" value="ECO:0007669"/>
    <property type="project" value="TreeGrafter"/>
</dbReference>